<dbReference type="EMBL" id="REFW01000003">
    <property type="protein sequence ID" value="RMB58769.1"/>
    <property type="molecule type" value="Genomic_DNA"/>
</dbReference>
<accession>A0A3M0GCD5</accession>
<dbReference type="AlphaFoldDB" id="A0A3M0GCD5"/>
<name>A0A3M0GCD5_9ACTN</name>
<sequence length="79" mass="8861">MATEIEKGLRWLRTNPESLAAAMQAGDPSILEVSLSTVAEVDPDCISAVLDQQLRYLIRGEAYLLRPRVVMMRDAIFVR</sequence>
<protein>
    <submittedName>
        <fullName evidence="1">Uncharacterized protein</fullName>
    </submittedName>
</protein>
<dbReference type="RefSeq" id="WP_121901890.1">
    <property type="nucleotide sequence ID" value="NZ_REFW01000003.1"/>
</dbReference>
<reference evidence="1 2" key="1">
    <citation type="submission" date="2018-10" db="EMBL/GenBank/DDBJ databases">
        <title>Tessaracoccus antarcticuss sp. nov., isolated from sediment.</title>
        <authorList>
            <person name="Zhou L.Y."/>
            <person name="Du Z.J."/>
        </authorList>
    </citation>
    <scope>NUCLEOTIDE SEQUENCE [LARGE SCALE GENOMIC DNA]</scope>
    <source>
        <strain evidence="1 2">JDX10</strain>
    </source>
</reference>
<organism evidence="1 2">
    <name type="scientific">Tessaracoccus antarcticus</name>
    <dbReference type="NCBI Taxonomy" id="2479848"/>
    <lineage>
        <taxon>Bacteria</taxon>
        <taxon>Bacillati</taxon>
        <taxon>Actinomycetota</taxon>
        <taxon>Actinomycetes</taxon>
        <taxon>Propionibacteriales</taxon>
        <taxon>Propionibacteriaceae</taxon>
        <taxon>Tessaracoccus</taxon>
    </lineage>
</organism>
<evidence type="ECO:0000313" key="2">
    <source>
        <dbReference type="Proteomes" id="UP000275256"/>
    </source>
</evidence>
<evidence type="ECO:0000313" key="1">
    <source>
        <dbReference type="EMBL" id="RMB58769.1"/>
    </source>
</evidence>
<comment type="caution">
    <text evidence="1">The sequence shown here is derived from an EMBL/GenBank/DDBJ whole genome shotgun (WGS) entry which is preliminary data.</text>
</comment>
<proteinExistence type="predicted"/>
<dbReference type="Proteomes" id="UP000275256">
    <property type="component" value="Unassembled WGS sequence"/>
</dbReference>
<gene>
    <name evidence="1" type="ORF">EAX62_11605</name>
</gene>
<keyword evidence="2" id="KW-1185">Reference proteome</keyword>